<dbReference type="Pfam" id="PF15344">
    <property type="entry name" value="FAM217"/>
    <property type="match status" value="1"/>
</dbReference>
<keyword evidence="3" id="KW-1185">Reference proteome</keyword>
<feature type="compositionally biased region" description="Basic residues" evidence="1">
    <location>
        <begin position="464"/>
        <end position="475"/>
    </location>
</feature>
<dbReference type="PANTHER" id="PTHR22145:SF2">
    <property type="entry name" value="SI:CH211-266K22.6"/>
    <property type="match status" value="1"/>
</dbReference>
<protein>
    <recommendedName>
        <fullName evidence="4">Protein FAM217B</fullName>
    </recommendedName>
</protein>
<dbReference type="AlphaFoldDB" id="A0AAD7W5T1"/>
<reference evidence="2" key="1">
    <citation type="journal article" date="2023" name="Science">
        <title>Genome structures resolve the early diversification of teleost fishes.</title>
        <authorList>
            <person name="Parey E."/>
            <person name="Louis A."/>
            <person name="Montfort J."/>
            <person name="Bouchez O."/>
            <person name="Roques C."/>
            <person name="Iampietro C."/>
            <person name="Lluch J."/>
            <person name="Castinel A."/>
            <person name="Donnadieu C."/>
            <person name="Desvignes T."/>
            <person name="Floi Bucao C."/>
            <person name="Jouanno E."/>
            <person name="Wen M."/>
            <person name="Mejri S."/>
            <person name="Dirks R."/>
            <person name="Jansen H."/>
            <person name="Henkel C."/>
            <person name="Chen W.J."/>
            <person name="Zahm M."/>
            <person name="Cabau C."/>
            <person name="Klopp C."/>
            <person name="Thompson A.W."/>
            <person name="Robinson-Rechavi M."/>
            <person name="Braasch I."/>
            <person name="Lecointre G."/>
            <person name="Bobe J."/>
            <person name="Postlethwait J.H."/>
            <person name="Berthelot C."/>
            <person name="Roest Crollius H."/>
            <person name="Guiguen Y."/>
        </authorList>
    </citation>
    <scope>NUCLEOTIDE SEQUENCE</scope>
    <source>
        <strain evidence="2">NC1722</strain>
    </source>
</reference>
<sequence>MGPILQERAATIASKKVSAEERVRSKNSGINCQMASSKKGKVGPNCRPHKKGAQPKYSSSREGKDPSPATERGLQRKGNKAKPDTHSIIDNGTLLSIRGELNQRPPVSLTKRKGEEIEVQPGLEYHSANDRNQSSPGRSRRALSLPLTPRSELRHEILLERQPPTLESLRLYEQEEDTDSASDLSSTPPTFIPLPGPRGLSHSSYSYPDFLPPPFNTWSLRQLALFLNTEGRGAPRPRPVGKLEKYLERLLQLEWLQIQTVQEESGKPVAPASASRLRPHTAPLSTLLSGSFCPHCRIRYPFCNGTCRSYAYQRHSRLSPVLERKAQASIHPKRSSSESRVSAPNPTPASCGRKPGSPLTGNNHLKRMQAVGNVRKPPPAQSPTSKLHPVPKNACTGAGTNRPKGQVGRKADPCGSLREVSPKKGGNERKRAGVVARDPKPGSASKVGAHSPISKGPPTARANGKLKRVAPIKPI</sequence>
<gene>
    <name evidence="2" type="ORF">AAFF_G00190470</name>
</gene>
<dbReference type="InterPro" id="IPR029266">
    <property type="entry name" value="FAM217"/>
</dbReference>
<evidence type="ECO:0000313" key="2">
    <source>
        <dbReference type="EMBL" id="KAJ8385331.1"/>
    </source>
</evidence>
<evidence type="ECO:0000313" key="3">
    <source>
        <dbReference type="Proteomes" id="UP001221898"/>
    </source>
</evidence>
<feature type="region of interest" description="Disordered" evidence="1">
    <location>
        <begin position="324"/>
        <end position="475"/>
    </location>
</feature>
<dbReference type="PANTHER" id="PTHR22145">
    <property type="entry name" value="SI:CH211-266K22.6"/>
    <property type="match status" value="1"/>
</dbReference>
<feature type="compositionally biased region" description="Polar residues" evidence="1">
    <location>
        <begin position="26"/>
        <end position="36"/>
    </location>
</feature>
<feature type="compositionally biased region" description="Basic and acidic residues" evidence="1">
    <location>
        <begin position="420"/>
        <end position="431"/>
    </location>
</feature>
<feature type="region of interest" description="Disordered" evidence="1">
    <location>
        <begin position="1"/>
        <end position="147"/>
    </location>
</feature>
<name>A0AAD7W5T1_9TELE</name>
<dbReference type="EMBL" id="JAINUG010000253">
    <property type="protein sequence ID" value="KAJ8385331.1"/>
    <property type="molecule type" value="Genomic_DNA"/>
</dbReference>
<evidence type="ECO:0000256" key="1">
    <source>
        <dbReference type="SAM" id="MobiDB-lite"/>
    </source>
</evidence>
<organism evidence="2 3">
    <name type="scientific">Aldrovandia affinis</name>
    <dbReference type="NCBI Taxonomy" id="143900"/>
    <lineage>
        <taxon>Eukaryota</taxon>
        <taxon>Metazoa</taxon>
        <taxon>Chordata</taxon>
        <taxon>Craniata</taxon>
        <taxon>Vertebrata</taxon>
        <taxon>Euteleostomi</taxon>
        <taxon>Actinopterygii</taxon>
        <taxon>Neopterygii</taxon>
        <taxon>Teleostei</taxon>
        <taxon>Notacanthiformes</taxon>
        <taxon>Halosauridae</taxon>
        <taxon>Aldrovandia</taxon>
    </lineage>
</organism>
<comment type="caution">
    <text evidence="2">The sequence shown here is derived from an EMBL/GenBank/DDBJ whole genome shotgun (WGS) entry which is preliminary data.</text>
</comment>
<dbReference type="Proteomes" id="UP001221898">
    <property type="component" value="Unassembled WGS sequence"/>
</dbReference>
<proteinExistence type="predicted"/>
<accession>A0AAD7W5T1</accession>
<evidence type="ECO:0008006" key="4">
    <source>
        <dbReference type="Google" id="ProtNLM"/>
    </source>
</evidence>